<evidence type="ECO:0000259" key="4">
    <source>
        <dbReference type="Pfam" id="PF03328"/>
    </source>
</evidence>
<keyword evidence="5" id="KW-0456">Lyase</keyword>
<dbReference type="InterPro" id="IPR005000">
    <property type="entry name" value="Aldolase/citrate-lyase_domain"/>
</dbReference>
<gene>
    <name evidence="5" type="ORF">H7344_15580</name>
</gene>
<dbReference type="GO" id="GO:0016829">
    <property type="term" value="F:lyase activity"/>
    <property type="evidence" value="ECO:0007669"/>
    <property type="project" value="UniProtKB-KW"/>
</dbReference>
<evidence type="ECO:0000313" key="5">
    <source>
        <dbReference type="EMBL" id="MBC2961720.1"/>
    </source>
</evidence>
<dbReference type="InterPro" id="IPR011206">
    <property type="entry name" value="Citrate_lyase_beta/mcl1/mcl2"/>
</dbReference>
<evidence type="ECO:0000256" key="1">
    <source>
        <dbReference type="ARBA" id="ARBA00001946"/>
    </source>
</evidence>
<name>A0ABR6UBQ7_9ACTN</name>
<sequence>MTPTVSAARTYLYAPGDRPERFAKAAASGVDAVVLDLEDGVAPAGKEAARLEVGRHDRPDGPEWWVRVDARTLEKDVAAAVRPGTTGVVVPGAEPTLLARVDDLLPAAEDRAGLPPGSVQVIGLLETAHGLDEVAAVARAPRVVRLGLGEADLAANLGISPGAEREELWPARFAVVLASAAAGLAAPVGPVETRLGDDDVLRRSTERLVRQGFTGRTLIHPAQVAVVHMALAPSAEELASAREIVEVFDRADRAGLGAAVTSDGRLVDLAVVRSARRVLARAGLA</sequence>
<keyword evidence="6" id="KW-1185">Reference proteome</keyword>
<dbReference type="PANTHER" id="PTHR32308:SF0">
    <property type="entry name" value="HPCH_HPAI ALDOLASE_CITRATE LYASE DOMAIN-CONTAINING PROTEIN"/>
    <property type="match status" value="1"/>
</dbReference>
<dbReference type="Pfam" id="PF03328">
    <property type="entry name" value="HpcH_HpaI"/>
    <property type="match status" value="1"/>
</dbReference>
<dbReference type="Proteomes" id="UP000604001">
    <property type="component" value="Unassembled WGS sequence"/>
</dbReference>
<dbReference type="PIRSF" id="PIRSF015582">
    <property type="entry name" value="Cit_lyase_B"/>
    <property type="match status" value="1"/>
</dbReference>
<protein>
    <submittedName>
        <fullName evidence="5">CoA ester lyase</fullName>
    </submittedName>
</protein>
<accession>A0ABR6UBQ7</accession>
<dbReference type="EMBL" id="JACMYC010000010">
    <property type="protein sequence ID" value="MBC2961720.1"/>
    <property type="molecule type" value="Genomic_DNA"/>
</dbReference>
<dbReference type="InterPro" id="IPR015813">
    <property type="entry name" value="Pyrv/PenolPyrv_kinase-like_dom"/>
</dbReference>
<evidence type="ECO:0000313" key="6">
    <source>
        <dbReference type="Proteomes" id="UP000604001"/>
    </source>
</evidence>
<keyword evidence="3" id="KW-0460">Magnesium</keyword>
<organism evidence="5 6">
    <name type="scientific">Nocardioides deserti</name>
    <dbReference type="NCBI Taxonomy" id="1588644"/>
    <lineage>
        <taxon>Bacteria</taxon>
        <taxon>Bacillati</taxon>
        <taxon>Actinomycetota</taxon>
        <taxon>Actinomycetes</taxon>
        <taxon>Propionibacteriales</taxon>
        <taxon>Nocardioidaceae</taxon>
        <taxon>Nocardioides</taxon>
    </lineage>
</organism>
<dbReference type="SUPFAM" id="SSF51621">
    <property type="entry name" value="Phosphoenolpyruvate/pyruvate domain"/>
    <property type="match status" value="1"/>
</dbReference>
<feature type="domain" description="HpcH/HpaI aldolase/citrate lyase" evidence="4">
    <location>
        <begin position="9"/>
        <end position="221"/>
    </location>
</feature>
<comment type="caution">
    <text evidence="5">The sequence shown here is derived from an EMBL/GenBank/DDBJ whole genome shotgun (WGS) entry which is preliminary data.</text>
</comment>
<dbReference type="InterPro" id="IPR040442">
    <property type="entry name" value="Pyrv_kinase-like_dom_sf"/>
</dbReference>
<dbReference type="PANTHER" id="PTHR32308">
    <property type="entry name" value="LYASE BETA SUBUNIT, PUTATIVE (AFU_ORTHOLOGUE AFUA_4G13030)-RELATED"/>
    <property type="match status" value="1"/>
</dbReference>
<evidence type="ECO:0000256" key="2">
    <source>
        <dbReference type="ARBA" id="ARBA00022723"/>
    </source>
</evidence>
<proteinExistence type="predicted"/>
<reference evidence="5 6" key="1">
    <citation type="submission" date="2020-08" db="EMBL/GenBank/DDBJ databases">
        <title>novel species in genus Nocardioides.</title>
        <authorList>
            <person name="Zhang G."/>
        </authorList>
    </citation>
    <scope>NUCLEOTIDE SEQUENCE [LARGE SCALE GENOMIC DNA]</scope>
    <source>
        <strain evidence="5 6">SC8A-24</strain>
    </source>
</reference>
<keyword evidence="2" id="KW-0479">Metal-binding</keyword>
<comment type="cofactor">
    <cofactor evidence="1">
        <name>Mg(2+)</name>
        <dbReference type="ChEBI" id="CHEBI:18420"/>
    </cofactor>
</comment>
<evidence type="ECO:0000256" key="3">
    <source>
        <dbReference type="ARBA" id="ARBA00022842"/>
    </source>
</evidence>
<dbReference type="Gene3D" id="3.20.20.60">
    <property type="entry name" value="Phosphoenolpyruvate-binding domains"/>
    <property type="match status" value="1"/>
</dbReference>